<feature type="transmembrane region" description="Helical" evidence="1">
    <location>
        <begin position="244"/>
        <end position="265"/>
    </location>
</feature>
<feature type="transmembrane region" description="Helical" evidence="1">
    <location>
        <begin position="103"/>
        <end position="122"/>
    </location>
</feature>
<dbReference type="InterPro" id="IPR056691">
    <property type="entry name" value="DUF7789"/>
</dbReference>
<dbReference type="PANTHER" id="PTHR39299:SF1">
    <property type="entry name" value="TRANSMEMBRANE PROTEIN"/>
    <property type="match status" value="1"/>
</dbReference>
<feature type="transmembrane region" description="Helical" evidence="1">
    <location>
        <begin position="220"/>
        <end position="239"/>
    </location>
</feature>
<accession>A0A813RX14</accession>
<sequence>MSQEEIPRFPGGLRPSDETAIDESGFFGTRRGWANINRYEIIFLIVGILAAIATDSLTIVRLIDIHDTRDPDFAYAILILVNSLFLLLFLITGILFQRITHIVAFFISAVMLTIYVIVHYVARSKEPDNHGKAATIRLIRLILMIIFNICFIPLAILVIRDYRRDEFSKRLFGAFPTARRPLKIYNIFDCLARINTMLSISTFVLNLYNFNDLETTDKLLLGIGIPLALLWLGIGIGMIRLENLILVGIFYFISLFQPGFLGYSLHSAIVTSSTSMSTTATFTTTISTISSTIITTSTFISSMSTTKAIDLEITTTPITTISTSMPRVLVSVPKALYVCIAANILTHILSMIFAFICIRNFGKGLKEKVFNNRFDKWFRKRWSTT</sequence>
<dbReference type="EMBL" id="CAJNOO010000081">
    <property type="protein sequence ID" value="CAF0790800.1"/>
    <property type="molecule type" value="Genomic_DNA"/>
</dbReference>
<dbReference type="AlphaFoldDB" id="A0A813RX14"/>
<feature type="transmembrane region" description="Helical" evidence="1">
    <location>
        <begin position="75"/>
        <end position="96"/>
    </location>
</feature>
<evidence type="ECO:0000313" key="5">
    <source>
        <dbReference type="Proteomes" id="UP000663882"/>
    </source>
</evidence>
<feature type="domain" description="DUF7789" evidence="2">
    <location>
        <begin position="28"/>
        <end position="152"/>
    </location>
</feature>
<feature type="domain" description="DUF7789" evidence="2">
    <location>
        <begin position="185"/>
        <end position="293"/>
    </location>
</feature>
<keyword evidence="1" id="KW-0472">Membrane</keyword>
<reference evidence="3" key="1">
    <citation type="submission" date="2021-02" db="EMBL/GenBank/DDBJ databases">
        <authorList>
            <person name="Nowell W R."/>
        </authorList>
    </citation>
    <scope>NUCLEOTIDE SEQUENCE</scope>
</reference>
<dbReference type="PANTHER" id="PTHR39299">
    <property type="entry name" value="TRANSMEMBRANE PROTEIN"/>
    <property type="match status" value="1"/>
</dbReference>
<feature type="transmembrane region" description="Helical" evidence="1">
    <location>
        <begin position="41"/>
        <end position="63"/>
    </location>
</feature>
<evidence type="ECO:0000256" key="1">
    <source>
        <dbReference type="SAM" id="Phobius"/>
    </source>
</evidence>
<feature type="transmembrane region" description="Helical" evidence="1">
    <location>
        <begin position="134"/>
        <end position="159"/>
    </location>
</feature>
<gene>
    <name evidence="4" type="ORF">OTI717_LOCUS7942</name>
    <name evidence="3" type="ORF">RFH988_LOCUS3416</name>
</gene>
<name>A0A813RX14_9BILA</name>
<dbReference type="EMBL" id="CAJOAX010000615">
    <property type="protein sequence ID" value="CAF3623675.1"/>
    <property type="molecule type" value="Genomic_DNA"/>
</dbReference>
<keyword evidence="1" id="KW-1133">Transmembrane helix</keyword>
<dbReference type="Pfam" id="PF25044">
    <property type="entry name" value="DUF7789"/>
    <property type="match status" value="2"/>
</dbReference>
<organism evidence="3 5">
    <name type="scientific">Rotaria sordida</name>
    <dbReference type="NCBI Taxonomy" id="392033"/>
    <lineage>
        <taxon>Eukaryota</taxon>
        <taxon>Metazoa</taxon>
        <taxon>Spiralia</taxon>
        <taxon>Gnathifera</taxon>
        <taxon>Rotifera</taxon>
        <taxon>Eurotatoria</taxon>
        <taxon>Bdelloidea</taxon>
        <taxon>Philodinida</taxon>
        <taxon>Philodinidae</taxon>
        <taxon>Rotaria</taxon>
    </lineage>
</organism>
<keyword evidence="1" id="KW-0812">Transmembrane</keyword>
<evidence type="ECO:0000259" key="2">
    <source>
        <dbReference type="Pfam" id="PF25044"/>
    </source>
</evidence>
<proteinExistence type="predicted"/>
<dbReference type="Proteomes" id="UP000663823">
    <property type="component" value="Unassembled WGS sequence"/>
</dbReference>
<evidence type="ECO:0000313" key="4">
    <source>
        <dbReference type="EMBL" id="CAF3623675.1"/>
    </source>
</evidence>
<comment type="caution">
    <text evidence="3">The sequence shown here is derived from an EMBL/GenBank/DDBJ whole genome shotgun (WGS) entry which is preliminary data.</text>
</comment>
<evidence type="ECO:0000313" key="3">
    <source>
        <dbReference type="EMBL" id="CAF0790800.1"/>
    </source>
</evidence>
<dbReference type="OrthoDB" id="2448307at2759"/>
<dbReference type="Proteomes" id="UP000663882">
    <property type="component" value="Unassembled WGS sequence"/>
</dbReference>
<feature type="transmembrane region" description="Helical" evidence="1">
    <location>
        <begin position="335"/>
        <end position="358"/>
    </location>
</feature>
<protein>
    <recommendedName>
        <fullName evidence="2">DUF7789 domain-containing protein</fullName>
    </recommendedName>
</protein>